<dbReference type="OrthoDB" id="341259at2759"/>
<dbReference type="SMART" id="SM00248">
    <property type="entry name" value="ANK"/>
    <property type="match status" value="4"/>
</dbReference>
<evidence type="ECO:0000256" key="1">
    <source>
        <dbReference type="ARBA" id="ARBA00022737"/>
    </source>
</evidence>
<organism evidence="5 6">
    <name type="scientific">Cordyceps fumosorosea (strain ARSEF 2679)</name>
    <name type="common">Isaria fumosorosea</name>
    <dbReference type="NCBI Taxonomy" id="1081104"/>
    <lineage>
        <taxon>Eukaryota</taxon>
        <taxon>Fungi</taxon>
        <taxon>Dikarya</taxon>
        <taxon>Ascomycota</taxon>
        <taxon>Pezizomycotina</taxon>
        <taxon>Sordariomycetes</taxon>
        <taxon>Hypocreomycetidae</taxon>
        <taxon>Hypocreales</taxon>
        <taxon>Cordycipitaceae</taxon>
        <taxon>Cordyceps</taxon>
    </lineage>
</organism>
<feature type="domain" description="F-box" evidence="4">
    <location>
        <begin position="3"/>
        <end position="50"/>
    </location>
</feature>
<evidence type="ECO:0000313" key="5">
    <source>
        <dbReference type="EMBL" id="OAA53279.1"/>
    </source>
</evidence>
<dbReference type="GeneID" id="30025185"/>
<dbReference type="Pfam" id="PF12937">
    <property type="entry name" value="F-box-like"/>
    <property type="match status" value="1"/>
</dbReference>
<sequence>MAATTLDSLPPEMLLAIASFLGSTGSISRLARTSRRMRHILDKYLYFYDVDTSPKGARALCAASCFPKANRETSRRIIAKSLAAGADVNATLEIHPEDDVEPDGSWKGMLGNSHTYHTTALAMAVFTGNAALVRLLLNAGANINATCWMGVSVLRYAMISGDLPIVRLLAAWPGIDIGGWCRQQDAPLLDAVDRGALDLVRALLPHADPNRPGRDGVAPLRMAVQKQNCDMVALLLSDPRTDPNDMTGVGVCPIIGAKKYSAAGPRPLSIFATACRLKSTPIVQLLHDDARTDVDWCLEEWQSPVTVALSHQRLSNVDILIGSNKSKTARNVIFCNACMNRDFELASRVLSLSTYDDRIFAKRWAEEAQAAGLQELATQVAAKWNPSTAIRQ</sequence>
<dbReference type="AlphaFoldDB" id="A0A167LMZ5"/>
<dbReference type="InterPro" id="IPR001810">
    <property type="entry name" value="F-box_dom"/>
</dbReference>
<dbReference type="PROSITE" id="PS50181">
    <property type="entry name" value="FBOX"/>
    <property type="match status" value="1"/>
</dbReference>
<dbReference type="EMBL" id="AZHB01000037">
    <property type="protein sequence ID" value="OAA53279.1"/>
    <property type="molecule type" value="Genomic_DNA"/>
</dbReference>
<evidence type="ECO:0000256" key="2">
    <source>
        <dbReference type="ARBA" id="ARBA00023043"/>
    </source>
</evidence>
<evidence type="ECO:0000313" key="6">
    <source>
        <dbReference type="Proteomes" id="UP000076744"/>
    </source>
</evidence>
<dbReference type="SUPFAM" id="SSF48403">
    <property type="entry name" value="Ankyrin repeat"/>
    <property type="match status" value="1"/>
</dbReference>
<evidence type="ECO:0000259" key="4">
    <source>
        <dbReference type="PROSITE" id="PS50181"/>
    </source>
</evidence>
<reference evidence="5 6" key="1">
    <citation type="journal article" date="2016" name="Genome Biol. Evol.">
        <title>Divergent and convergent evolution of fungal pathogenicity.</title>
        <authorList>
            <person name="Shang Y."/>
            <person name="Xiao G."/>
            <person name="Zheng P."/>
            <person name="Cen K."/>
            <person name="Zhan S."/>
            <person name="Wang C."/>
        </authorList>
    </citation>
    <scope>NUCLEOTIDE SEQUENCE [LARGE SCALE GENOMIC DNA]</scope>
    <source>
        <strain evidence="5 6">ARSEF 2679</strain>
    </source>
</reference>
<dbReference type="InterPro" id="IPR036770">
    <property type="entry name" value="Ankyrin_rpt-contain_sf"/>
</dbReference>
<feature type="repeat" description="ANK" evidence="3">
    <location>
        <begin position="116"/>
        <end position="145"/>
    </location>
</feature>
<protein>
    <submittedName>
        <fullName evidence="5">Ankyrin repeat-containing domain protein</fullName>
    </submittedName>
</protein>
<accession>A0A167LMZ5</accession>
<dbReference type="PROSITE" id="PS50297">
    <property type="entry name" value="ANK_REP_REGION"/>
    <property type="match status" value="1"/>
</dbReference>
<gene>
    <name evidence="5" type="ORF">ISF_08893</name>
</gene>
<dbReference type="Gene3D" id="1.25.40.20">
    <property type="entry name" value="Ankyrin repeat-containing domain"/>
    <property type="match status" value="1"/>
</dbReference>
<dbReference type="PANTHER" id="PTHR24198">
    <property type="entry name" value="ANKYRIN REPEAT AND PROTEIN KINASE DOMAIN-CONTAINING PROTEIN"/>
    <property type="match status" value="1"/>
</dbReference>
<keyword evidence="6" id="KW-1185">Reference proteome</keyword>
<name>A0A167LMZ5_CORFA</name>
<dbReference type="InterPro" id="IPR002110">
    <property type="entry name" value="Ankyrin_rpt"/>
</dbReference>
<proteinExistence type="predicted"/>
<dbReference type="Proteomes" id="UP000076744">
    <property type="component" value="Unassembled WGS sequence"/>
</dbReference>
<comment type="caution">
    <text evidence="5">The sequence shown here is derived from an EMBL/GenBank/DDBJ whole genome shotgun (WGS) entry which is preliminary data.</text>
</comment>
<dbReference type="SUPFAM" id="SSF81383">
    <property type="entry name" value="F-box domain"/>
    <property type="match status" value="1"/>
</dbReference>
<dbReference type="PANTHER" id="PTHR24198:SF165">
    <property type="entry name" value="ANKYRIN REPEAT-CONTAINING PROTEIN-RELATED"/>
    <property type="match status" value="1"/>
</dbReference>
<dbReference type="Pfam" id="PF12796">
    <property type="entry name" value="Ank_2"/>
    <property type="match status" value="1"/>
</dbReference>
<dbReference type="PROSITE" id="PS50088">
    <property type="entry name" value="ANK_REPEAT"/>
    <property type="match status" value="1"/>
</dbReference>
<keyword evidence="1" id="KW-0677">Repeat</keyword>
<dbReference type="RefSeq" id="XP_018700332.1">
    <property type="nucleotide sequence ID" value="XM_018852496.1"/>
</dbReference>
<dbReference type="CDD" id="cd09917">
    <property type="entry name" value="F-box_SF"/>
    <property type="match status" value="1"/>
</dbReference>
<dbReference type="InterPro" id="IPR036047">
    <property type="entry name" value="F-box-like_dom_sf"/>
</dbReference>
<dbReference type="STRING" id="1081104.A0A167LMZ5"/>
<keyword evidence="2 3" id="KW-0040">ANK repeat</keyword>
<evidence type="ECO:0000256" key="3">
    <source>
        <dbReference type="PROSITE-ProRule" id="PRU00023"/>
    </source>
</evidence>